<sequence>MTSYTFNSKSLRLTRSSLLKLYVLTAVLVVIGFIGLEVAVRYRESLKQPDVMQSASALMTALPNMTISGRELGNQLLIQNVALFGKYPDPAEVTSGYVGTSRSKVLRPSKFGVPDAVVGAGNTYNEITYGLLLQAEILRLKFPNLKRVYVEASFLLRRPGRLVVEPDHLKYLPLFKTLAPLCSSDVPGCQQVFAEAAKLTNASMASWKPEMRWHRSEFRFSSLLPRSQESMPVQADPLLGKLEANGEKKGQFKALTEKAEMLPEVTNDNIKVQRLRDISSNAPWDGLFDMFALWGRDHGIQIVLFQPPVRSDLYAFQVKYGLQQHVDDLLRVSTKYQIPFIDLDKPELDYMKDWSLFSDEDHMDACVGSGLLLLALEAGANRFEQQHDLYPVLERSALERDNERLNVCKK</sequence>
<feature type="transmembrane region" description="Helical" evidence="1">
    <location>
        <begin position="21"/>
        <end position="42"/>
    </location>
</feature>
<evidence type="ECO:0000256" key="1">
    <source>
        <dbReference type="SAM" id="Phobius"/>
    </source>
</evidence>
<gene>
    <name evidence="2" type="ORF">PSH88_08620</name>
</gene>
<dbReference type="RefSeq" id="WP_305425819.1">
    <property type="nucleotide sequence ID" value="NZ_CP117430.1"/>
</dbReference>
<keyword evidence="3" id="KW-1185">Reference proteome</keyword>
<keyword evidence="1" id="KW-1133">Transmembrane helix</keyword>
<accession>A0ABY9GYF2</accession>
<name>A0ABY9GYF2_9PSED</name>
<evidence type="ECO:0000313" key="2">
    <source>
        <dbReference type="EMBL" id="WLI20080.1"/>
    </source>
</evidence>
<protein>
    <recommendedName>
        <fullName evidence="4">AlgX/AlgJ SGNH hydrolase-like domain-containing protein</fullName>
    </recommendedName>
</protein>
<dbReference type="Proteomes" id="UP001230768">
    <property type="component" value="Chromosome"/>
</dbReference>
<proteinExistence type="predicted"/>
<dbReference type="EMBL" id="CP117430">
    <property type="protein sequence ID" value="WLI20080.1"/>
    <property type="molecule type" value="Genomic_DNA"/>
</dbReference>
<organism evidence="2 3">
    <name type="scientific">Pseudomonas wuhanensis</name>
    <dbReference type="NCBI Taxonomy" id="2954098"/>
    <lineage>
        <taxon>Bacteria</taxon>
        <taxon>Pseudomonadati</taxon>
        <taxon>Pseudomonadota</taxon>
        <taxon>Gammaproteobacteria</taxon>
        <taxon>Pseudomonadales</taxon>
        <taxon>Pseudomonadaceae</taxon>
        <taxon>Pseudomonas</taxon>
    </lineage>
</organism>
<dbReference type="SUPFAM" id="SSF52266">
    <property type="entry name" value="SGNH hydrolase"/>
    <property type="match status" value="1"/>
</dbReference>
<evidence type="ECO:0008006" key="4">
    <source>
        <dbReference type="Google" id="ProtNLM"/>
    </source>
</evidence>
<keyword evidence="1" id="KW-0812">Transmembrane</keyword>
<reference evidence="2 3" key="1">
    <citation type="submission" date="2023-02" db="EMBL/GenBank/DDBJ databases">
        <title>Evolution of Hrp T3SS in non-pathogenic Pseudomonas fluorescens.</title>
        <authorList>
            <person name="Liao K."/>
            <person name="Wei H."/>
            <person name="Gu Y."/>
        </authorList>
    </citation>
    <scope>NUCLEOTIDE SEQUENCE [LARGE SCALE GENOMIC DNA]</scope>
    <source>
        <strain evidence="2 3">FP607</strain>
    </source>
</reference>
<keyword evidence="1" id="KW-0472">Membrane</keyword>
<evidence type="ECO:0000313" key="3">
    <source>
        <dbReference type="Proteomes" id="UP001230768"/>
    </source>
</evidence>